<evidence type="ECO:0000256" key="2">
    <source>
        <dbReference type="SAM" id="MobiDB-lite"/>
    </source>
</evidence>
<feature type="transmembrane region" description="Helical" evidence="3">
    <location>
        <begin position="505"/>
        <end position="522"/>
    </location>
</feature>
<evidence type="ECO:0000256" key="3">
    <source>
        <dbReference type="SAM" id="Phobius"/>
    </source>
</evidence>
<feature type="transmembrane region" description="Helical" evidence="3">
    <location>
        <begin position="325"/>
        <end position="344"/>
    </location>
</feature>
<feature type="transmembrane region" description="Helical" evidence="3">
    <location>
        <begin position="350"/>
        <end position="369"/>
    </location>
</feature>
<accession>A0AAD2G0E6</accession>
<keyword evidence="3" id="KW-0472">Membrane</keyword>
<dbReference type="InterPro" id="IPR010619">
    <property type="entry name" value="ThrE-like_N"/>
</dbReference>
<gene>
    <name evidence="5" type="ORF">CYCCA115_LOCUS17555</name>
</gene>
<dbReference type="EMBL" id="CAKOGP040001980">
    <property type="protein sequence ID" value="CAJ1959131.1"/>
    <property type="molecule type" value="Genomic_DNA"/>
</dbReference>
<evidence type="ECO:0000313" key="5">
    <source>
        <dbReference type="EMBL" id="CAJ1959131.1"/>
    </source>
</evidence>
<feature type="transmembrane region" description="Helical" evidence="3">
    <location>
        <begin position="534"/>
        <end position="551"/>
    </location>
</feature>
<feature type="domain" description="Threonine/serine exporter-like N-terminal" evidence="4">
    <location>
        <begin position="304"/>
        <end position="449"/>
    </location>
</feature>
<dbReference type="PANTHER" id="PTHR31082:SF4">
    <property type="entry name" value="PHEROMONE-REGULATED MEMBRANE PROTEIN 10"/>
    <property type="match status" value="1"/>
</dbReference>
<evidence type="ECO:0000256" key="1">
    <source>
        <dbReference type="ARBA" id="ARBA00034125"/>
    </source>
</evidence>
<dbReference type="Pfam" id="PF06738">
    <property type="entry name" value="ThrE"/>
    <property type="match status" value="1"/>
</dbReference>
<dbReference type="Proteomes" id="UP001295423">
    <property type="component" value="Unassembled WGS sequence"/>
</dbReference>
<keyword evidence="3" id="KW-1133">Transmembrane helix</keyword>
<feature type="transmembrane region" description="Helical" evidence="3">
    <location>
        <begin position="402"/>
        <end position="424"/>
    </location>
</feature>
<sequence>MTVEHPEPQQSDDDEYGTFAVTSVAISKDGSMNGTNDDDDDMSIHGDSVRSDASSSFGRYNWRLFLPETKNFTNLCRWFVVGGASKAKLPDEDVLANLKSLAQCIKILREYTEIFGIPEEGGPKDQQFVLREVFRDLYLGGAPVWALESVMQKAAEGLTGDPNVNWFLMPRRAYMSGVSLGGTHMFKCERGFAMQRMDRMEKVATRLASFASNTKGFNNVPARLPRSNELLRAQQRASMSDLVPPERANKKKLARQVLGLASKAEGLFFFINKERDINAETRRNEDDFWIVSEKEKEVFSRLACLEAMAKIDILDKKPMDNYKNWIVAVCRIFASAGAAGFWFGGSWHDMWIAGFLAFVVASIGVLPVLTNSERILIETVASFLVGLTAGLVSLQWPNDTCYTAIALAGVLDILQGFRVVYAVIEIMSRNAVCGGANLLEGMLFTGLIAYFLQFGQYVANSIMEVEASTTFSTCTNGINEYWFLLLVPLAAVSWSILFTPKYKSLGGMIFHGLLGFGFNFGLTKAGVQGDVNSFASAAIVTFSAGMISRFTGRQAVGNSVAGLYVLLPGAYLVQSMSIGSGSVDGSFFVDIIKKSIVIGMGSWSGTILCSPALLGTTVGILHQQVSSPLNTLTRGASIAMKRKGKKPRHTRVRSEMSDVNNTLLYF</sequence>
<feature type="transmembrane region" description="Helical" evidence="3">
    <location>
        <begin position="563"/>
        <end position="583"/>
    </location>
</feature>
<feature type="transmembrane region" description="Helical" evidence="3">
    <location>
        <begin position="603"/>
        <end position="621"/>
    </location>
</feature>
<dbReference type="PANTHER" id="PTHR31082">
    <property type="entry name" value="PHEROMONE-REGULATED MEMBRANE PROTEIN 10"/>
    <property type="match status" value="1"/>
</dbReference>
<feature type="transmembrane region" description="Helical" evidence="3">
    <location>
        <begin position="431"/>
        <end position="452"/>
    </location>
</feature>
<protein>
    <recommendedName>
        <fullName evidence="4">Threonine/serine exporter-like N-terminal domain-containing protein</fullName>
    </recommendedName>
</protein>
<feature type="transmembrane region" description="Helical" evidence="3">
    <location>
        <begin position="376"/>
        <end position="396"/>
    </location>
</feature>
<evidence type="ECO:0000259" key="4">
    <source>
        <dbReference type="Pfam" id="PF06738"/>
    </source>
</evidence>
<dbReference type="AlphaFoldDB" id="A0AAD2G0E6"/>
<dbReference type="GO" id="GO:0022857">
    <property type="term" value="F:transmembrane transporter activity"/>
    <property type="evidence" value="ECO:0007669"/>
    <property type="project" value="InterPro"/>
</dbReference>
<comment type="similarity">
    <text evidence="1">Belongs to the ThrE exporter (TC 2.A.79) family.</text>
</comment>
<organism evidence="5 6">
    <name type="scientific">Cylindrotheca closterium</name>
    <dbReference type="NCBI Taxonomy" id="2856"/>
    <lineage>
        <taxon>Eukaryota</taxon>
        <taxon>Sar</taxon>
        <taxon>Stramenopiles</taxon>
        <taxon>Ochrophyta</taxon>
        <taxon>Bacillariophyta</taxon>
        <taxon>Bacillariophyceae</taxon>
        <taxon>Bacillariophycidae</taxon>
        <taxon>Bacillariales</taxon>
        <taxon>Bacillariaceae</taxon>
        <taxon>Cylindrotheca</taxon>
    </lineage>
</organism>
<feature type="transmembrane region" description="Helical" evidence="3">
    <location>
        <begin position="481"/>
        <end position="498"/>
    </location>
</feature>
<dbReference type="InterPro" id="IPR051361">
    <property type="entry name" value="ThrE/Ser_Exporter"/>
</dbReference>
<evidence type="ECO:0000313" key="6">
    <source>
        <dbReference type="Proteomes" id="UP001295423"/>
    </source>
</evidence>
<reference evidence="5" key="1">
    <citation type="submission" date="2023-08" db="EMBL/GenBank/DDBJ databases">
        <authorList>
            <person name="Audoor S."/>
            <person name="Bilcke G."/>
        </authorList>
    </citation>
    <scope>NUCLEOTIDE SEQUENCE</scope>
</reference>
<feature type="region of interest" description="Disordered" evidence="2">
    <location>
        <begin position="27"/>
        <end position="54"/>
    </location>
</feature>
<name>A0AAD2G0E6_9STRA</name>
<comment type="caution">
    <text evidence="5">The sequence shown here is derived from an EMBL/GenBank/DDBJ whole genome shotgun (WGS) entry which is preliminary data.</text>
</comment>
<proteinExistence type="inferred from homology"/>
<keyword evidence="3" id="KW-0812">Transmembrane</keyword>
<keyword evidence="6" id="KW-1185">Reference proteome</keyword>